<proteinExistence type="predicted"/>
<accession>A0ABS2TN14</accession>
<evidence type="ECO:0000259" key="1">
    <source>
        <dbReference type="PROSITE" id="PS51186"/>
    </source>
</evidence>
<gene>
    <name evidence="2" type="ORF">ITX44_09295</name>
</gene>
<protein>
    <submittedName>
        <fullName evidence="2">GNAT family N-acetyltransferase</fullName>
    </submittedName>
</protein>
<dbReference type="Proteomes" id="UP000749040">
    <property type="component" value="Unassembled WGS sequence"/>
</dbReference>
<name>A0ABS2TN14_9ACTN</name>
<dbReference type="InterPro" id="IPR016181">
    <property type="entry name" value="Acyl_CoA_acyltransferase"/>
</dbReference>
<dbReference type="InterPro" id="IPR000182">
    <property type="entry name" value="GNAT_dom"/>
</dbReference>
<feature type="domain" description="N-acetyltransferase" evidence="1">
    <location>
        <begin position="123"/>
        <end position="257"/>
    </location>
</feature>
<dbReference type="Pfam" id="PF13480">
    <property type="entry name" value="Acetyltransf_6"/>
    <property type="match status" value="1"/>
</dbReference>
<evidence type="ECO:0000313" key="3">
    <source>
        <dbReference type="Proteomes" id="UP000749040"/>
    </source>
</evidence>
<organism evidence="2 3">
    <name type="scientific">Actinacidiphila acididurans</name>
    <dbReference type="NCBI Taxonomy" id="2784346"/>
    <lineage>
        <taxon>Bacteria</taxon>
        <taxon>Bacillati</taxon>
        <taxon>Actinomycetota</taxon>
        <taxon>Actinomycetes</taxon>
        <taxon>Kitasatosporales</taxon>
        <taxon>Streptomycetaceae</taxon>
        <taxon>Actinacidiphila</taxon>
    </lineage>
</organism>
<dbReference type="PROSITE" id="PS51186">
    <property type="entry name" value="GNAT"/>
    <property type="match status" value="1"/>
</dbReference>
<dbReference type="RefSeq" id="WP_205356588.1">
    <property type="nucleotide sequence ID" value="NZ_JADKYB010000004.1"/>
</dbReference>
<comment type="caution">
    <text evidence="2">The sequence shown here is derived from an EMBL/GenBank/DDBJ whole genome shotgun (WGS) entry which is preliminary data.</text>
</comment>
<dbReference type="Gene3D" id="3.40.630.30">
    <property type="match status" value="1"/>
</dbReference>
<dbReference type="EMBL" id="JADKYB010000004">
    <property type="protein sequence ID" value="MBM9504730.1"/>
    <property type="molecule type" value="Genomic_DNA"/>
</dbReference>
<dbReference type="SUPFAM" id="SSF55729">
    <property type="entry name" value="Acyl-CoA N-acyltransferases (Nat)"/>
    <property type="match status" value="1"/>
</dbReference>
<sequence>MDMDEVLGKFDAQVRRDAVPEAGGRVDRVGGVVRHVGGWTGVLWSGLDEEGADAAIAGELGWLASAEGRGREYEWKLYAHDRPADLGERLARAGFTAEEPETLMVAEVAALDKELRTPEGVRLEVVTGTEGVEVLTRVHEAAFGRSAASLREQLLDQVARSPESIRMVVAAAGDEPVSAARMEIYPGTEFAGLWGGGTVPRWRGRGIYRALIAHRARTAEELGVRYLQVDAAETSRPILERLGFAALSVTTPYLKQG</sequence>
<dbReference type="InterPro" id="IPR038740">
    <property type="entry name" value="BioF2-like_GNAT_dom"/>
</dbReference>
<evidence type="ECO:0000313" key="2">
    <source>
        <dbReference type="EMBL" id="MBM9504730.1"/>
    </source>
</evidence>
<reference evidence="2 3" key="1">
    <citation type="submission" date="2021-01" db="EMBL/GenBank/DDBJ databases">
        <title>Streptomyces acididurans sp. nov., isolated from a peat swamp forest soil.</title>
        <authorList>
            <person name="Chantavorakit T."/>
            <person name="Duangmal K."/>
        </authorList>
    </citation>
    <scope>NUCLEOTIDE SEQUENCE [LARGE SCALE GENOMIC DNA]</scope>
    <source>
        <strain evidence="2 3">KK5PA1</strain>
    </source>
</reference>
<dbReference type="CDD" id="cd04301">
    <property type="entry name" value="NAT_SF"/>
    <property type="match status" value="1"/>
</dbReference>
<keyword evidence="3" id="KW-1185">Reference proteome</keyword>